<feature type="domain" description="Acylphosphatase-like" evidence="6">
    <location>
        <begin position="5"/>
        <end position="91"/>
    </location>
</feature>
<feature type="active site" evidence="4">
    <location>
        <position position="38"/>
    </location>
</feature>
<dbReference type="EMBL" id="CP019791">
    <property type="protein sequence ID" value="AQT67410.1"/>
    <property type="molecule type" value="Genomic_DNA"/>
</dbReference>
<protein>
    <recommendedName>
        <fullName evidence="2 4">acylphosphatase</fullName>
        <ecNumber evidence="2 4">3.6.1.7</ecNumber>
    </recommendedName>
</protein>
<dbReference type="Pfam" id="PF00708">
    <property type="entry name" value="Acylphosphatase"/>
    <property type="match status" value="1"/>
</dbReference>
<dbReference type="EC" id="3.6.1.7" evidence="2 4"/>
<comment type="catalytic activity">
    <reaction evidence="3 4">
        <text>an acyl phosphate + H2O = a carboxylate + phosphate + H(+)</text>
        <dbReference type="Rhea" id="RHEA:14965"/>
        <dbReference type="ChEBI" id="CHEBI:15377"/>
        <dbReference type="ChEBI" id="CHEBI:15378"/>
        <dbReference type="ChEBI" id="CHEBI:29067"/>
        <dbReference type="ChEBI" id="CHEBI:43474"/>
        <dbReference type="ChEBI" id="CHEBI:59918"/>
        <dbReference type="EC" id="3.6.1.7"/>
    </reaction>
</comment>
<keyword evidence="4 7" id="KW-0378">Hydrolase</keyword>
<reference evidence="8" key="1">
    <citation type="submission" date="2017-02" db="EMBL/GenBank/DDBJ databases">
        <title>Comparative genomics and description of representatives of a novel lineage of planctomycetes thriving in anoxic sediments.</title>
        <authorList>
            <person name="Spring S."/>
            <person name="Bunk B."/>
            <person name="Sproer C."/>
        </authorList>
    </citation>
    <scope>NUCLEOTIDE SEQUENCE [LARGE SCALE GENOMIC DNA]</scope>
    <source>
        <strain evidence="8">ST-NAGAB-D1</strain>
    </source>
</reference>
<feature type="active site" evidence="4">
    <location>
        <position position="20"/>
    </location>
</feature>
<dbReference type="PROSITE" id="PS00151">
    <property type="entry name" value="ACYLPHOSPHATASE_2"/>
    <property type="match status" value="1"/>
</dbReference>
<dbReference type="RefSeq" id="WP_169852928.1">
    <property type="nucleotide sequence ID" value="NZ_CP019791.1"/>
</dbReference>
<sequence length="91" mass="10353">MADTAKKIIYKGRVQGVGFRYTASRIADRYELKGYVKNLPDGSVEIFAQGHPDDIQDFIADLQETFAAHIRDREMHKQEPSGRYQGFGIAF</sequence>
<dbReference type="STRING" id="1936003.STSP2_00554"/>
<dbReference type="Proteomes" id="UP000189674">
    <property type="component" value="Chromosome"/>
</dbReference>
<dbReference type="InterPro" id="IPR036046">
    <property type="entry name" value="Acylphosphatase-like_dom_sf"/>
</dbReference>
<keyword evidence="8" id="KW-1185">Reference proteome</keyword>
<dbReference type="SUPFAM" id="SSF54975">
    <property type="entry name" value="Acylphosphatase/BLUF domain-like"/>
    <property type="match status" value="1"/>
</dbReference>
<evidence type="ECO:0000259" key="6">
    <source>
        <dbReference type="PROSITE" id="PS51160"/>
    </source>
</evidence>
<dbReference type="InterPro" id="IPR001792">
    <property type="entry name" value="Acylphosphatase-like_dom"/>
</dbReference>
<dbReference type="PANTHER" id="PTHR47268">
    <property type="entry name" value="ACYLPHOSPHATASE"/>
    <property type="match status" value="1"/>
</dbReference>
<dbReference type="KEGG" id="alus:STSP2_00554"/>
<evidence type="ECO:0000256" key="1">
    <source>
        <dbReference type="ARBA" id="ARBA00005614"/>
    </source>
</evidence>
<gene>
    <name evidence="7" type="primary">acyP</name>
    <name evidence="7" type="ORF">STSP2_00554</name>
</gene>
<accession>A0A1U9NIJ3</accession>
<proteinExistence type="inferred from homology"/>
<dbReference type="InterPro" id="IPR020456">
    <property type="entry name" value="Acylphosphatase"/>
</dbReference>
<dbReference type="PROSITE" id="PS51160">
    <property type="entry name" value="ACYLPHOSPHATASE_3"/>
    <property type="match status" value="1"/>
</dbReference>
<dbReference type="Gene3D" id="3.30.70.100">
    <property type="match status" value="1"/>
</dbReference>
<evidence type="ECO:0000256" key="2">
    <source>
        <dbReference type="ARBA" id="ARBA00012150"/>
    </source>
</evidence>
<dbReference type="AlphaFoldDB" id="A0A1U9NIJ3"/>
<evidence type="ECO:0000313" key="8">
    <source>
        <dbReference type="Proteomes" id="UP000189674"/>
    </source>
</evidence>
<dbReference type="InterPro" id="IPR017968">
    <property type="entry name" value="Acylphosphatase_CS"/>
</dbReference>
<evidence type="ECO:0000313" key="7">
    <source>
        <dbReference type="EMBL" id="AQT67410.1"/>
    </source>
</evidence>
<evidence type="ECO:0000256" key="3">
    <source>
        <dbReference type="ARBA" id="ARBA00047645"/>
    </source>
</evidence>
<dbReference type="PANTHER" id="PTHR47268:SF4">
    <property type="entry name" value="ACYLPHOSPHATASE"/>
    <property type="match status" value="1"/>
</dbReference>
<dbReference type="GO" id="GO:0003998">
    <property type="term" value="F:acylphosphatase activity"/>
    <property type="evidence" value="ECO:0007669"/>
    <property type="project" value="UniProtKB-EC"/>
</dbReference>
<organism evidence="7 8">
    <name type="scientific">Anaerohalosphaera lusitana</name>
    <dbReference type="NCBI Taxonomy" id="1936003"/>
    <lineage>
        <taxon>Bacteria</taxon>
        <taxon>Pseudomonadati</taxon>
        <taxon>Planctomycetota</taxon>
        <taxon>Phycisphaerae</taxon>
        <taxon>Sedimentisphaerales</taxon>
        <taxon>Anaerohalosphaeraceae</taxon>
        <taxon>Anaerohalosphaera</taxon>
    </lineage>
</organism>
<evidence type="ECO:0000256" key="4">
    <source>
        <dbReference type="PROSITE-ProRule" id="PRU00520"/>
    </source>
</evidence>
<evidence type="ECO:0000256" key="5">
    <source>
        <dbReference type="RuleBase" id="RU004168"/>
    </source>
</evidence>
<comment type="similarity">
    <text evidence="1 5">Belongs to the acylphosphatase family.</text>
</comment>
<name>A0A1U9NIJ3_9BACT</name>